<dbReference type="PANTHER" id="PTHR38130:SF1">
    <property type="entry name" value="EF-HAND DOMAIN-CONTAINING PROTEIN"/>
    <property type="match status" value="1"/>
</dbReference>
<dbReference type="EMBL" id="JH992968">
    <property type="protein sequence ID" value="EKX54122.1"/>
    <property type="molecule type" value="Genomic_DNA"/>
</dbReference>
<dbReference type="EnsemblProtists" id="EKX54122">
    <property type="protein sequence ID" value="EKX54122"/>
    <property type="gene ID" value="GUITHDRAFT_100368"/>
</dbReference>
<evidence type="ECO:0000313" key="4">
    <source>
        <dbReference type="Proteomes" id="UP000011087"/>
    </source>
</evidence>
<feature type="region of interest" description="Disordered" evidence="1">
    <location>
        <begin position="60"/>
        <end position="152"/>
    </location>
</feature>
<keyword evidence="4" id="KW-1185">Reference proteome</keyword>
<feature type="compositionally biased region" description="Basic and acidic residues" evidence="1">
    <location>
        <begin position="203"/>
        <end position="230"/>
    </location>
</feature>
<evidence type="ECO:0000256" key="1">
    <source>
        <dbReference type="SAM" id="MobiDB-lite"/>
    </source>
</evidence>
<protein>
    <submittedName>
        <fullName evidence="2 3">Uncharacterized protein</fullName>
    </submittedName>
</protein>
<proteinExistence type="predicted"/>
<evidence type="ECO:0000313" key="2">
    <source>
        <dbReference type="EMBL" id="EKX54122.1"/>
    </source>
</evidence>
<dbReference type="RefSeq" id="XP_005841102.1">
    <property type="nucleotide sequence ID" value="XM_005841045.1"/>
</dbReference>
<dbReference type="KEGG" id="gtt:GUITHDRAFT_100368"/>
<dbReference type="GeneID" id="17310898"/>
<organism evidence="2">
    <name type="scientific">Guillardia theta (strain CCMP2712)</name>
    <name type="common">Cryptophyte</name>
    <dbReference type="NCBI Taxonomy" id="905079"/>
    <lineage>
        <taxon>Eukaryota</taxon>
        <taxon>Cryptophyceae</taxon>
        <taxon>Pyrenomonadales</taxon>
        <taxon>Geminigeraceae</taxon>
        <taxon>Guillardia</taxon>
    </lineage>
</organism>
<dbReference type="AlphaFoldDB" id="L1K0H6"/>
<dbReference type="HOGENOM" id="CLU_768248_0_0_1"/>
<dbReference type="PaxDb" id="55529-EKX54122"/>
<dbReference type="Proteomes" id="UP000011087">
    <property type="component" value="Unassembled WGS sequence"/>
</dbReference>
<gene>
    <name evidence="2" type="ORF">GUITHDRAFT_100368</name>
</gene>
<sequence length="361" mass="40935">MDSTLLENPCISNEFLANVEKQRQTTEQKTDYRSMSLATLVLSYFSPAAPSHRVLVGQPNAVKAKRSSSNRTSLEPVKLDAETADDRGHSSRKLTASSSDKSFIALNSTSAGKMRKPRLSLSLQTNDIEGASPRNRESRRSDPRNPLCPEYDWPQSRKVEIVPPRFIRDPLFCKDIMGEKKRQLFASPGNEREFVKWSSSDLEQAHKHAGGAERSGRRPKEPVEERKRLPFDFSKSSRCTNPLTPEYRYNIPHQADFSANHSQGVAVTDEMRKNWTIGKIDNARSSRFYMGPVFHDTPGRRGDITYREYMLRNEDVEGSQPGSLGKFSSRVTPFTPKQYRTTNYIGDIQGSSPRVRTVKRS</sequence>
<reference evidence="2 4" key="1">
    <citation type="journal article" date="2012" name="Nature">
        <title>Algal genomes reveal evolutionary mosaicism and the fate of nucleomorphs.</title>
        <authorList>
            <consortium name="DOE Joint Genome Institute"/>
            <person name="Curtis B.A."/>
            <person name="Tanifuji G."/>
            <person name="Burki F."/>
            <person name="Gruber A."/>
            <person name="Irimia M."/>
            <person name="Maruyama S."/>
            <person name="Arias M.C."/>
            <person name="Ball S.G."/>
            <person name="Gile G.H."/>
            <person name="Hirakawa Y."/>
            <person name="Hopkins J.F."/>
            <person name="Kuo A."/>
            <person name="Rensing S.A."/>
            <person name="Schmutz J."/>
            <person name="Symeonidi A."/>
            <person name="Elias M."/>
            <person name="Eveleigh R.J."/>
            <person name="Herman E.K."/>
            <person name="Klute M.J."/>
            <person name="Nakayama T."/>
            <person name="Obornik M."/>
            <person name="Reyes-Prieto A."/>
            <person name="Armbrust E.V."/>
            <person name="Aves S.J."/>
            <person name="Beiko R.G."/>
            <person name="Coutinho P."/>
            <person name="Dacks J.B."/>
            <person name="Durnford D.G."/>
            <person name="Fast N.M."/>
            <person name="Green B.R."/>
            <person name="Grisdale C.J."/>
            <person name="Hempel F."/>
            <person name="Henrissat B."/>
            <person name="Hoppner M.P."/>
            <person name="Ishida K."/>
            <person name="Kim E."/>
            <person name="Koreny L."/>
            <person name="Kroth P.G."/>
            <person name="Liu Y."/>
            <person name="Malik S.B."/>
            <person name="Maier U.G."/>
            <person name="McRose D."/>
            <person name="Mock T."/>
            <person name="Neilson J.A."/>
            <person name="Onodera N.T."/>
            <person name="Poole A.M."/>
            <person name="Pritham E.J."/>
            <person name="Richards T.A."/>
            <person name="Rocap G."/>
            <person name="Roy S.W."/>
            <person name="Sarai C."/>
            <person name="Schaack S."/>
            <person name="Shirato S."/>
            <person name="Slamovits C.H."/>
            <person name="Spencer D.F."/>
            <person name="Suzuki S."/>
            <person name="Worden A.Z."/>
            <person name="Zauner S."/>
            <person name="Barry K."/>
            <person name="Bell C."/>
            <person name="Bharti A.K."/>
            <person name="Crow J.A."/>
            <person name="Grimwood J."/>
            <person name="Kramer R."/>
            <person name="Lindquist E."/>
            <person name="Lucas S."/>
            <person name="Salamov A."/>
            <person name="McFadden G.I."/>
            <person name="Lane C.E."/>
            <person name="Keeling P.J."/>
            <person name="Gray M.W."/>
            <person name="Grigoriev I.V."/>
            <person name="Archibald J.M."/>
        </authorList>
    </citation>
    <scope>NUCLEOTIDE SEQUENCE</scope>
    <source>
        <strain evidence="2 4">CCMP2712</strain>
    </source>
</reference>
<reference evidence="4" key="2">
    <citation type="submission" date="2012-11" db="EMBL/GenBank/DDBJ databases">
        <authorList>
            <person name="Kuo A."/>
            <person name="Curtis B.A."/>
            <person name="Tanifuji G."/>
            <person name="Burki F."/>
            <person name="Gruber A."/>
            <person name="Irimia M."/>
            <person name="Maruyama S."/>
            <person name="Arias M.C."/>
            <person name="Ball S.G."/>
            <person name="Gile G.H."/>
            <person name="Hirakawa Y."/>
            <person name="Hopkins J.F."/>
            <person name="Rensing S.A."/>
            <person name="Schmutz J."/>
            <person name="Symeonidi A."/>
            <person name="Elias M."/>
            <person name="Eveleigh R.J."/>
            <person name="Herman E.K."/>
            <person name="Klute M.J."/>
            <person name="Nakayama T."/>
            <person name="Obornik M."/>
            <person name="Reyes-Prieto A."/>
            <person name="Armbrust E.V."/>
            <person name="Aves S.J."/>
            <person name="Beiko R.G."/>
            <person name="Coutinho P."/>
            <person name="Dacks J.B."/>
            <person name="Durnford D.G."/>
            <person name="Fast N.M."/>
            <person name="Green B.R."/>
            <person name="Grisdale C."/>
            <person name="Hempe F."/>
            <person name="Henrissat B."/>
            <person name="Hoppner M.P."/>
            <person name="Ishida K.-I."/>
            <person name="Kim E."/>
            <person name="Koreny L."/>
            <person name="Kroth P.G."/>
            <person name="Liu Y."/>
            <person name="Malik S.-B."/>
            <person name="Maier U.G."/>
            <person name="McRose D."/>
            <person name="Mock T."/>
            <person name="Neilson J.A."/>
            <person name="Onodera N.T."/>
            <person name="Poole A.M."/>
            <person name="Pritham E.J."/>
            <person name="Richards T.A."/>
            <person name="Rocap G."/>
            <person name="Roy S.W."/>
            <person name="Sarai C."/>
            <person name="Schaack S."/>
            <person name="Shirato S."/>
            <person name="Slamovits C.H."/>
            <person name="Spencer D.F."/>
            <person name="Suzuki S."/>
            <person name="Worden A.Z."/>
            <person name="Zauner S."/>
            <person name="Barry K."/>
            <person name="Bell C."/>
            <person name="Bharti A.K."/>
            <person name="Crow J.A."/>
            <person name="Grimwood J."/>
            <person name="Kramer R."/>
            <person name="Lindquist E."/>
            <person name="Lucas S."/>
            <person name="Salamov A."/>
            <person name="McFadden G.I."/>
            <person name="Lane C.E."/>
            <person name="Keeling P.J."/>
            <person name="Gray M.W."/>
            <person name="Grigoriev I.V."/>
            <person name="Archibald J.M."/>
        </authorList>
    </citation>
    <scope>NUCLEOTIDE SEQUENCE</scope>
    <source>
        <strain evidence="4">CCMP2712</strain>
    </source>
</reference>
<feature type="compositionally biased region" description="Basic and acidic residues" evidence="1">
    <location>
        <begin position="77"/>
        <end position="89"/>
    </location>
</feature>
<evidence type="ECO:0000313" key="3">
    <source>
        <dbReference type="EnsemblProtists" id="EKX54122"/>
    </source>
</evidence>
<feature type="region of interest" description="Disordered" evidence="1">
    <location>
        <begin position="198"/>
        <end position="237"/>
    </location>
</feature>
<name>L1K0H6_GUITC</name>
<accession>L1K0H6</accession>
<reference evidence="3" key="3">
    <citation type="submission" date="2015-06" db="UniProtKB">
        <authorList>
            <consortium name="EnsemblProtists"/>
        </authorList>
    </citation>
    <scope>IDENTIFICATION</scope>
</reference>
<feature type="compositionally biased region" description="Basic and acidic residues" evidence="1">
    <location>
        <begin position="134"/>
        <end position="143"/>
    </location>
</feature>
<feature type="compositionally biased region" description="Polar residues" evidence="1">
    <location>
        <begin position="93"/>
        <end position="111"/>
    </location>
</feature>
<dbReference type="PANTHER" id="PTHR38130">
    <property type="entry name" value="EF-HAND DOMAIN-CONTAINING PROTEIN"/>
    <property type="match status" value="1"/>
</dbReference>